<dbReference type="EC" id="2.1.1.60" evidence="3"/>
<evidence type="ECO:0000313" key="9">
    <source>
        <dbReference type="EMBL" id="KAF0772779.1"/>
    </source>
</evidence>
<dbReference type="PANTHER" id="PTHR13539">
    <property type="entry name" value="CALMODULIN-LYSINE N-METHYLTRANSFERASE"/>
    <property type="match status" value="1"/>
</dbReference>
<name>A0A6G0ZNI3_APHCR</name>
<keyword evidence="6 9" id="KW-0489">Methyltransferase</keyword>
<dbReference type="AlphaFoldDB" id="A0A6G0ZNI3"/>
<dbReference type="Gene3D" id="3.40.50.150">
    <property type="entry name" value="Vaccinia Virus protein VP39"/>
    <property type="match status" value="1"/>
</dbReference>
<organism evidence="9 10">
    <name type="scientific">Aphis craccivora</name>
    <name type="common">Cowpea aphid</name>
    <dbReference type="NCBI Taxonomy" id="307492"/>
    <lineage>
        <taxon>Eukaryota</taxon>
        <taxon>Metazoa</taxon>
        <taxon>Ecdysozoa</taxon>
        <taxon>Arthropoda</taxon>
        <taxon>Hexapoda</taxon>
        <taxon>Insecta</taxon>
        <taxon>Pterygota</taxon>
        <taxon>Neoptera</taxon>
        <taxon>Paraneoptera</taxon>
        <taxon>Hemiptera</taxon>
        <taxon>Sternorrhyncha</taxon>
        <taxon>Aphidomorpha</taxon>
        <taxon>Aphidoidea</taxon>
        <taxon>Aphididae</taxon>
        <taxon>Aphidini</taxon>
        <taxon>Aphis</taxon>
        <taxon>Aphis</taxon>
    </lineage>
</organism>
<evidence type="ECO:0000256" key="2">
    <source>
        <dbReference type="ARBA" id="ARBA00004496"/>
    </source>
</evidence>
<evidence type="ECO:0000256" key="1">
    <source>
        <dbReference type="ARBA" id="ARBA00004123"/>
    </source>
</evidence>
<evidence type="ECO:0000256" key="6">
    <source>
        <dbReference type="ARBA" id="ARBA00022603"/>
    </source>
</evidence>
<sequence length="280" mass="31860">MNPKERARNRWKLLANTVNKKCQDQIFSSQISYDLFNVESINTEWSKYSSCVQNNNFSAIVCRSPIIVTPEELMGFNNTGNVRIWPSEEVLAYYVLSNLDSFRDKTVLELGGGMSCLAGIMAALYGFCSDVHLTDGNPNSVYNVERILEKNVFTTKVTCSVLKWDQRPANICHYDVVLAADCLFFDEARDDLVHTIAASLSYDGVALVAAPKRGTTLYEFINMAQKEGLICTIQQNYNTLVWERHSKQVLYNPSYDADSHYPLFYPRHKCLVSNRVPRAY</sequence>
<evidence type="ECO:0000256" key="4">
    <source>
        <dbReference type="ARBA" id="ARBA00020594"/>
    </source>
</evidence>
<dbReference type="EMBL" id="VUJU01000135">
    <property type="protein sequence ID" value="KAF0772779.1"/>
    <property type="molecule type" value="Genomic_DNA"/>
</dbReference>
<gene>
    <name evidence="9" type="ORF">FWK35_00007111</name>
</gene>
<evidence type="ECO:0000256" key="3">
    <source>
        <dbReference type="ARBA" id="ARBA00011914"/>
    </source>
</evidence>
<dbReference type="GO" id="GO:0005634">
    <property type="term" value="C:nucleus"/>
    <property type="evidence" value="ECO:0007669"/>
    <property type="project" value="UniProtKB-SubCell"/>
</dbReference>
<proteinExistence type="predicted"/>
<reference evidence="9 10" key="1">
    <citation type="submission" date="2019-08" db="EMBL/GenBank/DDBJ databases">
        <title>Whole genome of Aphis craccivora.</title>
        <authorList>
            <person name="Voronova N.V."/>
            <person name="Shulinski R.S."/>
            <person name="Bandarenka Y.V."/>
            <person name="Zhorov D.G."/>
            <person name="Warner D."/>
        </authorList>
    </citation>
    <scope>NUCLEOTIDE SEQUENCE [LARGE SCALE GENOMIC DNA]</scope>
    <source>
        <strain evidence="9">180601</strain>
        <tissue evidence="9">Whole Body</tissue>
    </source>
</reference>
<keyword evidence="5" id="KW-0963">Cytoplasm</keyword>
<keyword evidence="7 9" id="KW-0808">Transferase</keyword>
<dbReference type="InterPro" id="IPR029063">
    <property type="entry name" value="SAM-dependent_MTases_sf"/>
</dbReference>
<dbReference type="SUPFAM" id="SSF53335">
    <property type="entry name" value="S-adenosyl-L-methionine-dependent methyltransferases"/>
    <property type="match status" value="1"/>
</dbReference>
<dbReference type="OrthoDB" id="413520at2759"/>
<dbReference type="Pfam" id="PF10294">
    <property type="entry name" value="Methyltransf_16"/>
    <property type="match status" value="1"/>
</dbReference>
<dbReference type="InterPro" id="IPR019410">
    <property type="entry name" value="Methyltransf_16"/>
</dbReference>
<dbReference type="GO" id="GO:0018025">
    <property type="term" value="F:calmodulin-lysine N-methyltransferase activity"/>
    <property type="evidence" value="ECO:0007669"/>
    <property type="project" value="UniProtKB-EC"/>
</dbReference>
<dbReference type="GO" id="GO:0032259">
    <property type="term" value="P:methylation"/>
    <property type="evidence" value="ECO:0007669"/>
    <property type="project" value="UniProtKB-KW"/>
</dbReference>
<evidence type="ECO:0000256" key="7">
    <source>
        <dbReference type="ARBA" id="ARBA00022679"/>
    </source>
</evidence>
<comment type="subcellular location">
    <subcellularLocation>
        <location evidence="2">Cytoplasm</location>
    </subcellularLocation>
    <subcellularLocation>
        <location evidence="1">Nucleus</location>
    </subcellularLocation>
</comment>
<comment type="caution">
    <text evidence="9">The sequence shown here is derived from an EMBL/GenBank/DDBJ whole genome shotgun (WGS) entry which is preliminary data.</text>
</comment>
<evidence type="ECO:0000256" key="5">
    <source>
        <dbReference type="ARBA" id="ARBA00022490"/>
    </source>
</evidence>
<evidence type="ECO:0000313" key="10">
    <source>
        <dbReference type="Proteomes" id="UP000478052"/>
    </source>
</evidence>
<protein>
    <recommendedName>
        <fullName evidence="4">Calmodulin-lysine N-methyltransferase</fullName>
        <ecNumber evidence="3">2.1.1.60</ecNumber>
    </recommendedName>
</protein>
<keyword evidence="10" id="KW-1185">Reference proteome</keyword>
<evidence type="ECO:0000256" key="8">
    <source>
        <dbReference type="ARBA" id="ARBA00023242"/>
    </source>
</evidence>
<dbReference type="Proteomes" id="UP000478052">
    <property type="component" value="Unassembled WGS sequence"/>
</dbReference>
<dbReference type="InterPro" id="IPR025800">
    <property type="entry name" value="CaM-Lys-N-MeTrfase"/>
</dbReference>
<keyword evidence="8" id="KW-0539">Nucleus</keyword>
<accession>A0A6G0ZNI3</accession>
<dbReference type="PANTHER" id="PTHR13539:SF3">
    <property type="entry name" value="CALMODULIN-LYSINE N-METHYLTRANSFERASE"/>
    <property type="match status" value="1"/>
</dbReference>
<dbReference type="GO" id="GO:0005737">
    <property type="term" value="C:cytoplasm"/>
    <property type="evidence" value="ECO:0007669"/>
    <property type="project" value="UniProtKB-SubCell"/>
</dbReference>